<keyword evidence="1" id="KW-0472">Membrane</keyword>
<keyword evidence="1" id="KW-1133">Transmembrane helix</keyword>
<organism evidence="2 3">
    <name type="scientific">Microbispora corallina</name>
    <dbReference type="NCBI Taxonomy" id="83302"/>
    <lineage>
        <taxon>Bacteria</taxon>
        <taxon>Bacillati</taxon>
        <taxon>Actinomycetota</taxon>
        <taxon>Actinomycetes</taxon>
        <taxon>Streptosporangiales</taxon>
        <taxon>Streptosporangiaceae</taxon>
        <taxon>Microbispora</taxon>
    </lineage>
</organism>
<evidence type="ECO:0000313" key="2">
    <source>
        <dbReference type="EMBL" id="GIH40964.1"/>
    </source>
</evidence>
<sequence>MTDERRAAKDRLMAASPRPIPPRWVSLLRLVVVTLVLGAAIGAGVWWALALLWHAIWGEGPMWLPG</sequence>
<keyword evidence="1" id="KW-0812">Transmembrane</keyword>
<reference evidence="2 3" key="1">
    <citation type="submission" date="2021-01" db="EMBL/GenBank/DDBJ databases">
        <title>Whole genome shotgun sequence of Microbispora corallina NBRC 16416.</title>
        <authorList>
            <person name="Komaki H."/>
            <person name="Tamura T."/>
        </authorList>
    </citation>
    <scope>NUCLEOTIDE SEQUENCE [LARGE SCALE GENOMIC DNA]</scope>
    <source>
        <strain evidence="2 3">NBRC 16416</strain>
    </source>
</reference>
<proteinExistence type="predicted"/>
<dbReference type="EMBL" id="BOOC01000018">
    <property type="protein sequence ID" value="GIH40964.1"/>
    <property type="molecule type" value="Genomic_DNA"/>
</dbReference>
<keyword evidence="3" id="KW-1185">Reference proteome</keyword>
<name>A0ABQ4G1P5_9ACTN</name>
<evidence type="ECO:0000256" key="1">
    <source>
        <dbReference type="SAM" id="Phobius"/>
    </source>
</evidence>
<gene>
    <name evidence="2" type="ORF">Mco01_39640</name>
</gene>
<protein>
    <submittedName>
        <fullName evidence="2">Uncharacterized protein</fullName>
    </submittedName>
</protein>
<dbReference type="RefSeq" id="WP_204058347.1">
    <property type="nucleotide sequence ID" value="NZ_BAAAGP010000010.1"/>
</dbReference>
<accession>A0ABQ4G1P5</accession>
<dbReference type="Proteomes" id="UP000603904">
    <property type="component" value="Unassembled WGS sequence"/>
</dbReference>
<comment type="caution">
    <text evidence="2">The sequence shown here is derived from an EMBL/GenBank/DDBJ whole genome shotgun (WGS) entry which is preliminary data.</text>
</comment>
<evidence type="ECO:0000313" key="3">
    <source>
        <dbReference type="Proteomes" id="UP000603904"/>
    </source>
</evidence>
<feature type="transmembrane region" description="Helical" evidence="1">
    <location>
        <begin position="27"/>
        <end position="56"/>
    </location>
</feature>